<evidence type="ECO:0000256" key="1">
    <source>
        <dbReference type="SAM" id="MobiDB-lite"/>
    </source>
</evidence>
<proteinExistence type="predicted"/>
<comment type="caution">
    <text evidence="2">The sequence shown here is derived from an EMBL/GenBank/DDBJ whole genome shotgun (WGS) entry which is preliminary data.</text>
</comment>
<gene>
    <name evidence="2" type="ORF">P8C59_005046</name>
</gene>
<reference evidence="2" key="1">
    <citation type="journal article" date="2023" name="Mol. Plant Microbe Interact.">
        <title>Elucidating the Obligate Nature and Biological Capacity of an Invasive Fungal Corn Pathogen.</title>
        <authorList>
            <person name="MacCready J.S."/>
            <person name="Roggenkamp E.M."/>
            <person name="Gdanetz K."/>
            <person name="Chilvers M.I."/>
        </authorList>
    </citation>
    <scope>NUCLEOTIDE SEQUENCE</scope>
    <source>
        <strain evidence="2">PM02</strain>
    </source>
</reference>
<keyword evidence="3" id="KW-1185">Reference proteome</keyword>
<dbReference type="Proteomes" id="UP001217918">
    <property type="component" value="Unassembled WGS sequence"/>
</dbReference>
<organism evidence="2 3">
    <name type="scientific">Phyllachora maydis</name>
    <dbReference type="NCBI Taxonomy" id="1825666"/>
    <lineage>
        <taxon>Eukaryota</taxon>
        <taxon>Fungi</taxon>
        <taxon>Dikarya</taxon>
        <taxon>Ascomycota</taxon>
        <taxon>Pezizomycotina</taxon>
        <taxon>Sordariomycetes</taxon>
        <taxon>Sordariomycetidae</taxon>
        <taxon>Phyllachorales</taxon>
        <taxon>Phyllachoraceae</taxon>
        <taxon>Phyllachora</taxon>
    </lineage>
</organism>
<dbReference type="AlphaFoldDB" id="A0AAD9MF42"/>
<sequence>MASSAHRPSQIILSNIPAARPAVRHPQPSSAAHAIPRQRQRSDGDPPPAPFAFRRAVHEIKQRVVAEMRSPGLRAADAHLLGNLKKEFLWEVEMTILGEKLGHGERTLSHFCHGLAVALWQSSRVKHLANPWPTAPAYTNNSSSSSSSGGGGAQKNGKTQPTVRQVLHTMTPAVLNAHNLQEAVARIEKHLWAEERPRLTARTKSDWHADARAVSDSDRACFEKLSC</sequence>
<feature type="region of interest" description="Disordered" evidence="1">
    <location>
        <begin position="1"/>
        <end position="49"/>
    </location>
</feature>
<evidence type="ECO:0000313" key="3">
    <source>
        <dbReference type="Proteomes" id="UP001217918"/>
    </source>
</evidence>
<protein>
    <submittedName>
        <fullName evidence="2">Uncharacterized protein</fullName>
    </submittedName>
</protein>
<feature type="compositionally biased region" description="Polar residues" evidence="1">
    <location>
        <begin position="1"/>
        <end position="13"/>
    </location>
</feature>
<name>A0AAD9MF42_9PEZI</name>
<evidence type="ECO:0000313" key="2">
    <source>
        <dbReference type="EMBL" id="KAK2070561.1"/>
    </source>
</evidence>
<dbReference type="EMBL" id="JAQQPM010000004">
    <property type="protein sequence ID" value="KAK2070561.1"/>
    <property type="molecule type" value="Genomic_DNA"/>
</dbReference>
<feature type="region of interest" description="Disordered" evidence="1">
    <location>
        <begin position="136"/>
        <end position="161"/>
    </location>
</feature>
<accession>A0AAD9MF42</accession>